<keyword evidence="4 6" id="KW-1133">Transmembrane helix</keyword>
<reference evidence="8 9" key="1">
    <citation type="submission" date="2019-03" db="EMBL/GenBank/DDBJ databases">
        <title>Ramlibacter sp. 18x22-1, whole genome shotgun sequence.</title>
        <authorList>
            <person name="Zhang X."/>
            <person name="Feng G."/>
            <person name="Zhu H."/>
        </authorList>
    </citation>
    <scope>NUCLEOTIDE SEQUENCE [LARGE SCALE GENOMIC DNA]</scope>
    <source>
        <strain evidence="8 9">18x22-1</strain>
    </source>
</reference>
<dbReference type="InterPro" id="IPR011701">
    <property type="entry name" value="MFS"/>
</dbReference>
<feature type="transmembrane region" description="Helical" evidence="6">
    <location>
        <begin position="364"/>
        <end position="382"/>
    </location>
</feature>
<dbReference type="GO" id="GO:0022857">
    <property type="term" value="F:transmembrane transporter activity"/>
    <property type="evidence" value="ECO:0007669"/>
    <property type="project" value="InterPro"/>
</dbReference>
<feature type="transmembrane region" description="Helical" evidence="6">
    <location>
        <begin position="211"/>
        <end position="233"/>
    </location>
</feature>
<dbReference type="InterPro" id="IPR036259">
    <property type="entry name" value="MFS_trans_sf"/>
</dbReference>
<feature type="transmembrane region" description="Helical" evidence="6">
    <location>
        <begin position="42"/>
        <end position="61"/>
    </location>
</feature>
<dbReference type="InterPro" id="IPR050189">
    <property type="entry name" value="MFS_Efflux_Transporters"/>
</dbReference>
<dbReference type="PROSITE" id="PS50850">
    <property type="entry name" value="MFS"/>
    <property type="match status" value="1"/>
</dbReference>
<organism evidence="8 9">
    <name type="scientific">Ramlibacter humi</name>
    <dbReference type="NCBI Taxonomy" id="2530451"/>
    <lineage>
        <taxon>Bacteria</taxon>
        <taxon>Pseudomonadati</taxon>
        <taxon>Pseudomonadota</taxon>
        <taxon>Betaproteobacteria</taxon>
        <taxon>Burkholderiales</taxon>
        <taxon>Comamonadaceae</taxon>
        <taxon>Ramlibacter</taxon>
    </lineage>
</organism>
<feature type="transmembrane region" description="Helical" evidence="6">
    <location>
        <begin position="98"/>
        <end position="119"/>
    </location>
</feature>
<evidence type="ECO:0000256" key="2">
    <source>
        <dbReference type="ARBA" id="ARBA00022475"/>
    </source>
</evidence>
<feature type="transmembrane region" description="Helical" evidence="6">
    <location>
        <begin position="73"/>
        <end position="92"/>
    </location>
</feature>
<evidence type="ECO:0000256" key="5">
    <source>
        <dbReference type="ARBA" id="ARBA00023136"/>
    </source>
</evidence>
<comment type="caution">
    <text evidence="8">The sequence shown here is derived from an EMBL/GenBank/DDBJ whole genome shotgun (WGS) entry which is preliminary data.</text>
</comment>
<dbReference type="OrthoDB" id="9814303at2"/>
<gene>
    <name evidence="8" type="ORF">EZ216_16605</name>
</gene>
<proteinExistence type="predicted"/>
<evidence type="ECO:0000256" key="3">
    <source>
        <dbReference type="ARBA" id="ARBA00022692"/>
    </source>
</evidence>
<feature type="transmembrane region" description="Helical" evidence="6">
    <location>
        <begin position="131"/>
        <end position="154"/>
    </location>
</feature>
<feature type="transmembrane region" description="Helical" evidence="6">
    <location>
        <begin position="278"/>
        <end position="295"/>
    </location>
</feature>
<dbReference type="CDD" id="cd17324">
    <property type="entry name" value="MFS_NepI_like"/>
    <property type="match status" value="1"/>
</dbReference>
<evidence type="ECO:0000313" key="9">
    <source>
        <dbReference type="Proteomes" id="UP000297839"/>
    </source>
</evidence>
<dbReference type="Gene3D" id="1.20.1250.20">
    <property type="entry name" value="MFS general substrate transporter like domains"/>
    <property type="match status" value="1"/>
</dbReference>
<evidence type="ECO:0000259" key="7">
    <source>
        <dbReference type="PROSITE" id="PS50850"/>
    </source>
</evidence>
<name>A0A4Z0BJY2_9BURK</name>
<evidence type="ECO:0000256" key="1">
    <source>
        <dbReference type="ARBA" id="ARBA00004651"/>
    </source>
</evidence>
<dbReference type="InterPro" id="IPR020846">
    <property type="entry name" value="MFS_dom"/>
</dbReference>
<sequence length="391" mass="40950">MKQTQRTVAVLSAATFLSGAATRVCDGLLPRLGGEFGTTPGVAGYVVTVFAMAYSVLQLLFGPLGDRLGKARVIVVAIVGSLAASVVAAASPTFHMLLAARCAWGMAAAGVVPLAMAWIGDTVPLDERQPMLARLLVGTLSGMTAGQLLGGLFADQPWGWRGAFGVLALAYACVAVLLIGRFRSTGWSPPTPAGQRLPLHRQWHSVLKERWSWVVLGASLIEGVLLFGPLAYMPALLHARFDLTLTHASALLALFAIGGLAYAVAARTIVRRLGQRRMVIAGGVIMGLGCLAWLLSPVVWITGPVALLVGFGTYLYHATLQTHATQMAPAARGTSVSLFAAFFFAGQALGAALAGAAFDHLGAAWMLMPSVIMLPVVGWAYARALGRHTAI</sequence>
<dbReference type="Proteomes" id="UP000297839">
    <property type="component" value="Unassembled WGS sequence"/>
</dbReference>
<feature type="domain" description="Major facilitator superfamily (MFS) profile" evidence="7">
    <location>
        <begin position="7"/>
        <end position="387"/>
    </location>
</feature>
<dbReference type="GO" id="GO:0005886">
    <property type="term" value="C:plasma membrane"/>
    <property type="evidence" value="ECO:0007669"/>
    <property type="project" value="UniProtKB-SubCell"/>
</dbReference>
<evidence type="ECO:0000256" key="4">
    <source>
        <dbReference type="ARBA" id="ARBA00022989"/>
    </source>
</evidence>
<accession>A0A4Z0BJY2</accession>
<comment type="subcellular location">
    <subcellularLocation>
        <location evidence="1">Cell membrane</location>
        <topology evidence="1">Multi-pass membrane protein</topology>
    </subcellularLocation>
</comment>
<dbReference type="EMBL" id="SMLK01000006">
    <property type="protein sequence ID" value="TFY98424.1"/>
    <property type="molecule type" value="Genomic_DNA"/>
</dbReference>
<keyword evidence="9" id="KW-1185">Reference proteome</keyword>
<feature type="transmembrane region" description="Helical" evidence="6">
    <location>
        <begin position="160"/>
        <end position="179"/>
    </location>
</feature>
<dbReference type="PANTHER" id="PTHR43124:SF3">
    <property type="entry name" value="CHLORAMPHENICOL EFFLUX PUMP RV0191"/>
    <property type="match status" value="1"/>
</dbReference>
<feature type="transmembrane region" description="Helical" evidence="6">
    <location>
        <begin position="338"/>
        <end position="358"/>
    </location>
</feature>
<dbReference type="Pfam" id="PF07690">
    <property type="entry name" value="MFS_1"/>
    <property type="match status" value="1"/>
</dbReference>
<keyword evidence="2" id="KW-1003">Cell membrane</keyword>
<dbReference type="PANTHER" id="PTHR43124">
    <property type="entry name" value="PURINE EFFLUX PUMP PBUE"/>
    <property type="match status" value="1"/>
</dbReference>
<evidence type="ECO:0000256" key="6">
    <source>
        <dbReference type="SAM" id="Phobius"/>
    </source>
</evidence>
<dbReference type="AlphaFoldDB" id="A0A4Z0BJY2"/>
<feature type="transmembrane region" description="Helical" evidence="6">
    <location>
        <begin position="301"/>
        <end position="317"/>
    </location>
</feature>
<evidence type="ECO:0000313" key="8">
    <source>
        <dbReference type="EMBL" id="TFY98424.1"/>
    </source>
</evidence>
<protein>
    <submittedName>
        <fullName evidence="8">MFS transporter</fullName>
    </submittedName>
</protein>
<dbReference type="SUPFAM" id="SSF103473">
    <property type="entry name" value="MFS general substrate transporter"/>
    <property type="match status" value="1"/>
</dbReference>
<keyword evidence="3 6" id="KW-0812">Transmembrane</keyword>
<feature type="transmembrane region" description="Helical" evidence="6">
    <location>
        <begin position="245"/>
        <end position="266"/>
    </location>
</feature>
<keyword evidence="5 6" id="KW-0472">Membrane</keyword>